<protein>
    <submittedName>
        <fullName evidence="1">Uncharacterized protein</fullName>
    </submittedName>
</protein>
<evidence type="ECO:0000313" key="1">
    <source>
        <dbReference type="EMBL" id="KAI2392167.1"/>
    </source>
</evidence>
<gene>
    <name evidence="1" type="ORF">LOY88_000823</name>
</gene>
<sequence length="748" mass="83889">MSNCQPSASLRESDDEGKSVFQKHKNAQLQVYTKPSGLAHGNASYGHRNHSSSSCKAMLSSDMSMSESKDLNLRAQMLPKKKFVLTGKSFPPMDVLADIYSPLIHLYRDGDLPWADKGPCHEAPAIRHIDMSRVWKGFKLDEVEQLLLWEKSFRTALSSLLHEKLLFLENFLHFADISQPGCLRGKQPAPYHLIVSLAEVVLATEYHYKQAFRNFRCPSFTLNTVSEIIRLHDCFTNTGPEPGDLHIGIRIKDLSYFDHNLRIDEFAVGALWNPDYLSFEPFEHPAAEGEEFVLIPKYTSPARGDLNFGGCSTKSIIFSTTAPWLTWDENMRGFQGIVPFSSDVDEQRLLDANIIMEDKDSISYNLHFIVKAEYTQFFFRVARFEQTIRVKVVISILKRADSTMASKLTSNQFSIPEQSSSMSSSNETGHEEGQNSPGGVSVNMGDQPTNEIPPHDGYKKYPNGLDLLSSFFKMSESPPHCQNYLGYPSIPLSLGCSTVQTDDLCEPASFKPTFQQDSKCVGMLSAVIQHLEAVMAANQNTCMEHQDTSTLHSQLVAYVERIREYQPQTERSPIQKETEIFFDHSAPRLPGLGLLPYGEFAFTNGPVSSTLQYCTQPGDFSIHGEFDGRFTHDNISVVEQHTSGAAAPSSLMRHGLPTPPNHATEPASTSEGNAEITEGYPWLIGLQGRDTFVQMLKDNFGNEQAYHEDNEMTLSSCFGDPDFFENDDEDEEDDISRADPYSECEEEL</sequence>
<organism evidence="1">
    <name type="scientific">Ophidiomyces ophidiicola</name>
    <dbReference type="NCBI Taxonomy" id="1387563"/>
    <lineage>
        <taxon>Eukaryota</taxon>
        <taxon>Fungi</taxon>
        <taxon>Dikarya</taxon>
        <taxon>Ascomycota</taxon>
        <taxon>Pezizomycotina</taxon>
        <taxon>Eurotiomycetes</taxon>
        <taxon>Eurotiomycetidae</taxon>
        <taxon>Onygenales</taxon>
        <taxon>Onygenaceae</taxon>
        <taxon>Ophidiomyces</taxon>
    </lineage>
</organism>
<comment type="caution">
    <text evidence="1">The sequence shown here is derived from an EMBL/GenBank/DDBJ whole genome shotgun (WGS) entry which is preliminary data.</text>
</comment>
<reference evidence="1" key="1">
    <citation type="journal article" date="2022" name="bioRxiv">
        <title>Population genetic analysis of Ophidiomyces ophidiicola, the causative agent of snake fungal disease, indicates recent introductions to the USA.</title>
        <authorList>
            <person name="Ladner J.T."/>
            <person name="Palmer J.M."/>
            <person name="Ettinger C.L."/>
            <person name="Stajich J.E."/>
            <person name="Farrell T.M."/>
            <person name="Glorioso B.M."/>
            <person name="Lawson B."/>
            <person name="Price S.J."/>
            <person name="Stengle A.G."/>
            <person name="Grear D.A."/>
            <person name="Lorch J.M."/>
        </authorList>
    </citation>
    <scope>NUCLEOTIDE SEQUENCE</scope>
    <source>
        <strain evidence="1">NWHC 24266-5</strain>
    </source>
</reference>
<proteinExistence type="predicted"/>
<dbReference type="EMBL" id="JALBCA010000008">
    <property type="protein sequence ID" value="KAI2392167.1"/>
    <property type="molecule type" value="Genomic_DNA"/>
</dbReference>
<accession>A0ACB8V4F0</accession>
<name>A0ACB8V4F0_9EURO</name>